<feature type="domain" description="Fe/B12 periplasmic-binding" evidence="1">
    <location>
        <begin position="44"/>
        <end position="321"/>
    </location>
</feature>
<sequence length="361" mass="39450">MKNTLITIATTLVLIGFVVGTAGAGTRTLTDMNGRTVTVPDKIRTVAPLGSALRFLVYMQSLDLVKGMERIEQKRIVAGRLYGLATVDIAPKLPIIGEGGAGGRLPNFEKVIEVWPDVIITMGQDTTQVKNIQEKTGIPVYSLNYGTPGILDVQSVRTALTHLGKLLGRSERATQLIATIDQLQADLAQRTAGISKKEQRAAYIGAISFKGAHGITSTEAAYAPLTWAGGKNMAAAINRPGHVFIDPEQILAWNPEIIFLDAGGLETVQQDYQKKTAFYQQLKAVQKQQVYLVMPYNLYHTNIEIAYADAYVIGKTLYPDRFQDIEPASKADEIFQAFIGIKGYEALKKEYGGFQQLVLGN</sequence>
<organism evidence="2">
    <name type="scientific">Candidatus Electrothrix aestuarii</name>
    <dbReference type="NCBI Taxonomy" id="3062594"/>
    <lineage>
        <taxon>Bacteria</taxon>
        <taxon>Pseudomonadati</taxon>
        <taxon>Thermodesulfobacteriota</taxon>
        <taxon>Desulfobulbia</taxon>
        <taxon>Desulfobulbales</taxon>
        <taxon>Desulfobulbaceae</taxon>
        <taxon>Candidatus Electrothrix</taxon>
    </lineage>
</organism>
<dbReference type="PANTHER" id="PTHR30535">
    <property type="entry name" value="VITAMIN B12-BINDING PROTEIN"/>
    <property type="match status" value="1"/>
</dbReference>
<dbReference type="SUPFAM" id="SSF53807">
    <property type="entry name" value="Helical backbone' metal receptor"/>
    <property type="match status" value="1"/>
</dbReference>
<evidence type="ECO:0000259" key="1">
    <source>
        <dbReference type="PROSITE" id="PS50983"/>
    </source>
</evidence>
<dbReference type="PANTHER" id="PTHR30535:SF34">
    <property type="entry name" value="MOLYBDATE-BINDING PROTEIN MOLA"/>
    <property type="match status" value="1"/>
</dbReference>
<reference evidence="2" key="2">
    <citation type="submission" date="2024-06" db="EMBL/GenBank/DDBJ databases">
        <authorList>
            <person name="Plum-Jensen L.E."/>
            <person name="Schramm A."/>
            <person name="Marshall I.P.G."/>
        </authorList>
    </citation>
    <scope>NUCLEOTIDE SEQUENCE</scope>
    <source>
        <strain evidence="2">Rat1</strain>
    </source>
</reference>
<dbReference type="PROSITE" id="PS50983">
    <property type="entry name" value="FE_B12_PBP"/>
    <property type="match status" value="1"/>
</dbReference>
<accession>A0AAU8LZL9</accession>
<dbReference type="EMBL" id="CP159373">
    <property type="protein sequence ID" value="XCN74346.1"/>
    <property type="molecule type" value="Genomic_DNA"/>
</dbReference>
<gene>
    <name evidence="2" type="ORF">Q3M24_06265</name>
</gene>
<dbReference type="Pfam" id="PF01497">
    <property type="entry name" value="Peripla_BP_2"/>
    <property type="match status" value="1"/>
</dbReference>
<name>A0AAU8LZL9_9BACT</name>
<dbReference type="InterPro" id="IPR002491">
    <property type="entry name" value="ABC_transptr_periplasmic_BD"/>
</dbReference>
<dbReference type="AlphaFoldDB" id="A0AAU8LZL9"/>
<evidence type="ECO:0000313" key="2">
    <source>
        <dbReference type="EMBL" id="XCN74346.1"/>
    </source>
</evidence>
<dbReference type="KEGG" id="eaj:Q3M24_06265"/>
<dbReference type="Gene3D" id="3.40.50.1980">
    <property type="entry name" value="Nitrogenase molybdenum iron protein domain"/>
    <property type="match status" value="2"/>
</dbReference>
<protein>
    <submittedName>
        <fullName evidence="2">ABC transporter substrate-binding protein</fullName>
    </submittedName>
</protein>
<reference evidence="2" key="1">
    <citation type="journal article" date="2024" name="Syst. Appl. Microbiol.">
        <title>First single-strain enrichments of Electrothrix cable bacteria, description of E. aestuarii sp. nov. and E. rattekaaiensis sp. nov., and proposal of a cable bacteria taxonomy following the rules of the SeqCode.</title>
        <authorList>
            <person name="Plum-Jensen L.E."/>
            <person name="Schramm A."/>
            <person name="Marshall I.P.G."/>
        </authorList>
    </citation>
    <scope>NUCLEOTIDE SEQUENCE</scope>
    <source>
        <strain evidence="2">Rat1</strain>
    </source>
</reference>
<proteinExistence type="predicted"/>
<dbReference type="InterPro" id="IPR050902">
    <property type="entry name" value="ABC_Transporter_SBP"/>
</dbReference>